<feature type="domain" description="Carrier" evidence="5">
    <location>
        <begin position="23"/>
        <end position="98"/>
    </location>
</feature>
<evidence type="ECO:0000313" key="7">
    <source>
        <dbReference type="Proteomes" id="UP000540506"/>
    </source>
</evidence>
<organism evidence="6 7">
    <name type="scientific">Kitasatospora kifunensis</name>
    <name type="common">Streptomyces kifunensis</name>
    <dbReference type="NCBI Taxonomy" id="58351"/>
    <lineage>
        <taxon>Bacteria</taxon>
        <taxon>Bacillati</taxon>
        <taxon>Actinomycetota</taxon>
        <taxon>Actinomycetes</taxon>
        <taxon>Kitasatosporales</taxon>
        <taxon>Streptomycetaceae</taxon>
        <taxon>Kitasatospora</taxon>
    </lineage>
</organism>
<comment type="cofactor">
    <cofactor evidence="1">
        <name>pantetheine 4'-phosphate</name>
        <dbReference type="ChEBI" id="CHEBI:47942"/>
    </cofactor>
</comment>
<dbReference type="SMART" id="SM00823">
    <property type="entry name" value="PKS_PP"/>
    <property type="match status" value="1"/>
</dbReference>
<dbReference type="Gene3D" id="1.10.1200.10">
    <property type="entry name" value="ACP-like"/>
    <property type="match status" value="1"/>
</dbReference>
<keyword evidence="3" id="KW-0597">Phosphoprotein</keyword>
<dbReference type="Pfam" id="PF00550">
    <property type="entry name" value="PP-binding"/>
    <property type="match status" value="1"/>
</dbReference>
<dbReference type="PROSITE" id="PS50075">
    <property type="entry name" value="CARRIER"/>
    <property type="match status" value="1"/>
</dbReference>
<dbReference type="AlphaFoldDB" id="A0A7W7QXX0"/>
<reference evidence="6 7" key="1">
    <citation type="submission" date="2020-08" db="EMBL/GenBank/DDBJ databases">
        <title>Sequencing the genomes of 1000 actinobacteria strains.</title>
        <authorList>
            <person name="Klenk H.-P."/>
        </authorList>
    </citation>
    <scope>NUCLEOTIDE SEQUENCE [LARGE SCALE GENOMIC DNA]</scope>
    <source>
        <strain evidence="6 7">DSM 41654</strain>
    </source>
</reference>
<keyword evidence="7" id="KW-1185">Reference proteome</keyword>
<dbReference type="SUPFAM" id="SSF47336">
    <property type="entry name" value="ACP-like"/>
    <property type="match status" value="1"/>
</dbReference>
<dbReference type="InterPro" id="IPR009081">
    <property type="entry name" value="PP-bd_ACP"/>
</dbReference>
<evidence type="ECO:0000313" key="6">
    <source>
        <dbReference type="EMBL" id="MBB4921548.1"/>
    </source>
</evidence>
<name>A0A7W7QXX0_KITKI</name>
<accession>A0A7W7QXX0</accession>
<dbReference type="EMBL" id="JACHJV010000001">
    <property type="protein sequence ID" value="MBB4921548.1"/>
    <property type="molecule type" value="Genomic_DNA"/>
</dbReference>
<dbReference type="PANTHER" id="PTHR45527">
    <property type="entry name" value="NONRIBOSOMAL PEPTIDE SYNTHETASE"/>
    <property type="match status" value="1"/>
</dbReference>
<dbReference type="FunFam" id="1.10.1200.10:FF:000005">
    <property type="entry name" value="Nonribosomal peptide synthetase 1"/>
    <property type="match status" value="1"/>
</dbReference>
<evidence type="ECO:0000256" key="1">
    <source>
        <dbReference type="ARBA" id="ARBA00001957"/>
    </source>
</evidence>
<evidence type="ECO:0000256" key="3">
    <source>
        <dbReference type="ARBA" id="ARBA00022553"/>
    </source>
</evidence>
<feature type="region of interest" description="Disordered" evidence="4">
    <location>
        <begin position="1"/>
        <end position="27"/>
    </location>
</feature>
<keyword evidence="2" id="KW-0596">Phosphopantetheine</keyword>
<dbReference type="InterPro" id="IPR036736">
    <property type="entry name" value="ACP-like_sf"/>
</dbReference>
<evidence type="ECO:0000259" key="5">
    <source>
        <dbReference type="PROSITE" id="PS50075"/>
    </source>
</evidence>
<dbReference type="PANTHER" id="PTHR45527:SF1">
    <property type="entry name" value="FATTY ACID SYNTHASE"/>
    <property type="match status" value="1"/>
</dbReference>
<evidence type="ECO:0000256" key="4">
    <source>
        <dbReference type="SAM" id="MobiDB-lite"/>
    </source>
</evidence>
<dbReference type="GO" id="GO:0043041">
    <property type="term" value="P:amino acid activation for nonribosomal peptide biosynthetic process"/>
    <property type="evidence" value="ECO:0007669"/>
    <property type="project" value="TreeGrafter"/>
</dbReference>
<gene>
    <name evidence="6" type="ORF">FHR34_000541</name>
</gene>
<dbReference type="GO" id="GO:0044550">
    <property type="term" value="P:secondary metabolite biosynthetic process"/>
    <property type="evidence" value="ECO:0007669"/>
    <property type="project" value="TreeGrafter"/>
</dbReference>
<dbReference type="GO" id="GO:0031177">
    <property type="term" value="F:phosphopantetheine binding"/>
    <property type="evidence" value="ECO:0007669"/>
    <property type="project" value="InterPro"/>
</dbReference>
<comment type="caution">
    <text evidence="6">The sequence shown here is derived from an EMBL/GenBank/DDBJ whole genome shotgun (WGS) entry which is preliminary data.</text>
</comment>
<dbReference type="InterPro" id="IPR020806">
    <property type="entry name" value="PKS_PP-bd"/>
</dbReference>
<feature type="compositionally biased region" description="Polar residues" evidence="4">
    <location>
        <begin position="1"/>
        <end position="23"/>
    </location>
</feature>
<dbReference type="GO" id="GO:0017000">
    <property type="term" value="P:antibiotic biosynthetic process"/>
    <property type="evidence" value="ECO:0007669"/>
    <property type="project" value="UniProtKB-ARBA"/>
</dbReference>
<dbReference type="RefSeq" id="WP_184933859.1">
    <property type="nucleotide sequence ID" value="NZ_JACHJV010000001.1"/>
</dbReference>
<proteinExistence type="predicted"/>
<dbReference type="GO" id="GO:0005737">
    <property type="term" value="C:cytoplasm"/>
    <property type="evidence" value="ECO:0007669"/>
    <property type="project" value="TreeGrafter"/>
</dbReference>
<evidence type="ECO:0000256" key="2">
    <source>
        <dbReference type="ARBA" id="ARBA00022450"/>
    </source>
</evidence>
<sequence>MTLHGQSTDSTAQQSPQTPTGTDSPAELRATITRIWQDVLRLDGLTPDDNFFELGGHSLTASQVISRMRHALQVEVPLPAFFDHPTIAELAAFTAAQRAGAATGVQ</sequence>
<dbReference type="Proteomes" id="UP000540506">
    <property type="component" value="Unassembled WGS sequence"/>
</dbReference>
<protein>
    <submittedName>
        <fullName evidence="6">Acyl carrier protein</fullName>
    </submittedName>
</protein>